<feature type="transmembrane region" description="Helical" evidence="3">
    <location>
        <begin position="327"/>
        <end position="354"/>
    </location>
</feature>
<evidence type="ECO:0000256" key="2">
    <source>
        <dbReference type="SAM" id="MobiDB-lite"/>
    </source>
</evidence>
<feature type="transmembrane region" description="Helical" evidence="3">
    <location>
        <begin position="247"/>
        <end position="268"/>
    </location>
</feature>
<organism evidence="4 5">
    <name type="scientific">Fusarium equiseti</name>
    <name type="common">Fusarium scirpi</name>
    <dbReference type="NCBI Taxonomy" id="61235"/>
    <lineage>
        <taxon>Eukaryota</taxon>
        <taxon>Fungi</taxon>
        <taxon>Dikarya</taxon>
        <taxon>Ascomycota</taxon>
        <taxon>Pezizomycotina</taxon>
        <taxon>Sordariomycetes</taxon>
        <taxon>Hypocreomycetidae</taxon>
        <taxon>Hypocreales</taxon>
        <taxon>Nectriaceae</taxon>
        <taxon>Fusarium</taxon>
        <taxon>Fusarium incarnatum-equiseti species complex</taxon>
    </lineage>
</organism>
<feature type="repeat" description="ANK" evidence="1">
    <location>
        <begin position="1124"/>
        <end position="1156"/>
    </location>
</feature>
<evidence type="ECO:0000313" key="5">
    <source>
        <dbReference type="Proteomes" id="UP000693738"/>
    </source>
</evidence>
<sequence length="1252" mass="140406">MAPLGIITILVSAIRVGGPLWLKAMVGRAKENVSDIEIELMSSTSREVCDLYNGASIVRSQGTAPVWEYICLFPKGSAASSPDEDSQLRFLTLNQAVKDGPRKKTSSQREKVNPKSQGPSSNSQATTTSLSRKENLRKRFLSFRGDGSKAEENVDTEQGTSHGPSDNLHVQNDLGALEDSIQAEMRTETKPILTVIHDTSFDAPNISLNMQDTHNRTWIRLVATIGIILQFQSRFQRDEKPVATHAAPMAITGTGFLVLGMIICGHVIEASTVETSYRTTEKFEIWMYWVQQEQTVADRVFNSFATSPSTPRSVITMSRRKQGHAKVLGFSIIRIKSTVGVVIGLVGFVVQFIGLRAMNSWATLAQLIAIAIMTFLRAIVRPGFTKSFEKAKLLPGFELDWLAWEIVKKASGEERPSNDSNPDTTTASNDVTTMETSDPRKQYISPGSWIVRTGGSVQYHPFVEIPRTASQNSEAHDIMTMRRGLCRLARLHSETASIAVNLALAIEKAMNILFPLEKEPKSYRWYLDVNHSRACRPNQSIQQVWFDICHNGDSWKVLADSFDACLSLWRYTIQQRKPPSPDEDQIHHHEGREDDVWLRKRRPETCFRLLGSTSRLLALDLQWWTSQGVGTGMIIELSSIAEYDPETTKKSPRMPRSTIVDSSRIVGYSTIVKPARSEISGLHTVVAAPFDYYDYDDSTSGSFALKTRDSLIELYAKDLLFSFMCSAANTLEEPILGKTELRPVGAKLVSISNYHVWNSKLSELAEAFCELGFGNQQEASIGIVSSLSMAQKLPFPQALFDRVSSETIKSINSSDGLWDFHGIWERYLALEVELLKETRTRIDLIRRENSMPIPFRLQTNFEQLRHRVSKLKDCNLLDSLSYLYKKQSRQMLEGEPLELLTPEKPLQFPTSLHLTKLHHTTMCNADMEHLDFNDMRYLRLEYVIKQDICNWTALHYASAEGDKRFVGALLSKYKNDDTNVILNVRDFRGYTALHCACEQDNGQLAVMLVCRGASLEAQGWNGVAPTHLAARHTDLTLLNGMQMRILRSEIIKNSDLTVDYNGRLPIHWAVMGGQVINLIFLAHQLNAVDRFGWTPIHLAVVYNQLEVMDKLLELGADTGKKDKAGRTAIYLACERGNLDALKRLAEAGADCNIAANDGKTALHAAAGLQPKEVTLSRKEGRTDFPYEKDYGTGIELVKFLVSRQLDPRSKDNEGRAPIDIAEKEGHKAVLDCLCNPDSRGSQTRLTDYWSKV</sequence>
<feature type="compositionally biased region" description="Polar residues" evidence="2">
    <location>
        <begin position="156"/>
        <end position="170"/>
    </location>
</feature>
<proteinExistence type="predicted"/>
<dbReference type="PROSITE" id="PS50088">
    <property type="entry name" value="ANK_REPEAT"/>
    <property type="match status" value="3"/>
</dbReference>
<feature type="repeat" description="ANK" evidence="1">
    <location>
        <begin position="988"/>
        <end position="1020"/>
    </location>
</feature>
<dbReference type="EMBL" id="CAJSTJ010000140">
    <property type="protein sequence ID" value="CAG7561156.1"/>
    <property type="molecule type" value="Genomic_DNA"/>
</dbReference>
<dbReference type="Pfam" id="PF12796">
    <property type="entry name" value="Ank_2"/>
    <property type="match status" value="2"/>
</dbReference>
<evidence type="ECO:0000313" key="4">
    <source>
        <dbReference type="EMBL" id="CAG7561156.1"/>
    </source>
</evidence>
<name>A0A8J2NBI3_FUSEQ</name>
<keyword evidence="3" id="KW-0812">Transmembrane</keyword>
<gene>
    <name evidence="4" type="ORF">FEQUK3_LOCUS6895</name>
</gene>
<dbReference type="InterPro" id="IPR002110">
    <property type="entry name" value="Ankyrin_rpt"/>
</dbReference>
<dbReference type="AlphaFoldDB" id="A0A8J2NBI3"/>
<dbReference type="PROSITE" id="PS50297">
    <property type="entry name" value="ANK_REP_REGION"/>
    <property type="match status" value="2"/>
</dbReference>
<keyword evidence="3" id="KW-0472">Membrane</keyword>
<evidence type="ECO:0000256" key="1">
    <source>
        <dbReference type="PROSITE-ProRule" id="PRU00023"/>
    </source>
</evidence>
<feature type="compositionally biased region" description="Polar residues" evidence="2">
    <location>
        <begin position="114"/>
        <end position="130"/>
    </location>
</feature>
<evidence type="ECO:0000256" key="3">
    <source>
        <dbReference type="SAM" id="Phobius"/>
    </source>
</evidence>
<dbReference type="PANTHER" id="PTHR24198:SF165">
    <property type="entry name" value="ANKYRIN REPEAT-CONTAINING PROTEIN-RELATED"/>
    <property type="match status" value="1"/>
</dbReference>
<feature type="compositionally biased region" description="Polar residues" evidence="2">
    <location>
        <begin position="418"/>
        <end position="436"/>
    </location>
</feature>
<reference evidence="4" key="1">
    <citation type="submission" date="2021-05" db="EMBL/GenBank/DDBJ databases">
        <authorList>
            <person name="Khan N."/>
        </authorList>
    </citation>
    <scope>NUCLEOTIDE SEQUENCE</scope>
</reference>
<evidence type="ECO:0008006" key="6">
    <source>
        <dbReference type="Google" id="ProtNLM"/>
    </source>
</evidence>
<comment type="caution">
    <text evidence="4">The sequence shown here is derived from an EMBL/GenBank/DDBJ whole genome shotgun (WGS) entry which is preliminary data.</text>
</comment>
<dbReference type="PANTHER" id="PTHR24198">
    <property type="entry name" value="ANKYRIN REPEAT AND PROTEIN KINASE DOMAIN-CONTAINING PROTEIN"/>
    <property type="match status" value="1"/>
</dbReference>
<keyword evidence="1" id="KW-0040">ANK repeat</keyword>
<feature type="region of interest" description="Disordered" evidence="2">
    <location>
        <begin position="412"/>
        <end position="441"/>
    </location>
</feature>
<feature type="compositionally biased region" description="Basic and acidic residues" evidence="2">
    <location>
        <begin position="99"/>
        <end position="113"/>
    </location>
</feature>
<protein>
    <recommendedName>
        <fullName evidence="6">Ankyrin repeat protein</fullName>
    </recommendedName>
</protein>
<dbReference type="Proteomes" id="UP000693738">
    <property type="component" value="Unassembled WGS sequence"/>
</dbReference>
<keyword evidence="3" id="KW-1133">Transmembrane helix</keyword>
<accession>A0A8J2NBI3</accession>
<dbReference type="SMART" id="SM00248">
    <property type="entry name" value="ANK"/>
    <property type="match status" value="7"/>
</dbReference>
<feature type="region of interest" description="Disordered" evidence="2">
    <location>
        <begin position="95"/>
        <end position="171"/>
    </location>
</feature>
<feature type="repeat" description="ANK" evidence="1">
    <location>
        <begin position="1091"/>
        <end position="1123"/>
    </location>
</feature>